<gene>
    <name evidence="1" type="ORF">LY01_00966</name>
</gene>
<evidence type="ECO:0000313" key="1">
    <source>
        <dbReference type="EMBL" id="PPK97138.1"/>
    </source>
</evidence>
<comment type="caution">
    <text evidence="1">The sequence shown here is derived from an EMBL/GenBank/DDBJ whole genome shotgun (WGS) entry which is preliminary data.</text>
</comment>
<dbReference type="EMBL" id="PTJE01000001">
    <property type="protein sequence ID" value="PPK97138.1"/>
    <property type="molecule type" value="Genomic_DNA"/>
</dbReference>
<organism evidence="1 2">
    <name type="scientific">Nonlabens xylanidelens</name>
    <dbReference type="NCBI Taxonomy" id="191564"/>
    <lineage>
        <taxon>Bacteria</taxon>
        <taxon>Pseudomonadati</taxon>
        <taxon>Bacteroidota</taxon>
        <taxon>Flavobacteriia</taxon>
        <taxon>Flavobacteriales</taxon>
        <taxon>Flavobacteriaceae</taxon>
        <taxon>Nonlabens</taxon>
    </lineage>
</organism>
<dbReference type="Proteomes" id="UP000239002">
    <property type="component" value="Unassembled WGS sequence"/>
</dbReference>
<reference evidence="1 2" key="1">
    <citation type="submission" date="2018-02" db="EMBL/GenBank/DDBJ databases">
        <title>Genomic Encyclopedia of Archaeal and Bacterial Type Strains, Phase II (KMG-II): from individual species to whole genera.</title>
        <authorList>
            <person name="Goeker M."/>
        </authorList>
    </citation>
    <scope>NUCLEOTIDE SEQUENCE [LARGE SCALE GENOMIC DNA]</scope>
    <source>
        <strain evidence="1 2">DSM 16809</strain>
    </source>
</reference>
<protein>
    <submittedName>
        <fullName evidence="1">Uncharacterized protein</fullName>
    </submittedName>
</protein>
<sequence length="76" mass="8801">MIVSCKEKSICEISSKSKNSLNYSLEEAACWVTLELNLEKIDVSQIKRAINFEQELIYQSMLIKNIDLKINHSRKP</sequence>
<evidence type="ECO:0000313" key="2">
    <source>
        <dbReference type="Proteomes" id="UP000239002"/>
    </source>
</evidence>
<dbReference type="AlphaFoldDB" id="A0A2S6ISE3"/>
<keyword evidence="2" id="KW-1185">Reference proteome</keyword>
<accession>A0A2S6ISE3</accession>
<proteinExistence type="predicted"/>
<name>A0A2S6ISE3_9FLAO</name>